<dbReference type="OrthoDB" id="10365471at2759"/>
<dbReference type="Pfam" id="PF14953">
    <property type="entry name" value="DUF4504"/>
    <property type="match status" value="1"/>
</dbReference>
<protein>
    <submittedName>
        <fullName evidence="1">Predicted protein</fullName>
    </submittedName>
</protein>
<evidence type="ECO:0000313" key="2">
    <source>
        <dbReference type="Proteomes" id="UP000006671"/>
    </source>
</evidence>
<name>D2V3X1_NAEGR</name>
<dbReference type="GeneID" id="8849886"/>
<dbReference type="Proteomes" id="UP000006671">
    <property type="component" value="Unassembled WGS sequence"/>
</dbReference>
<dbReference type="AlphaFoldDB" id="D2V3X1"/>
<organism evidence="2">
    <name type="scientific">Naegleria gruberi</name>
    <name type="common">Amoeba</name>
    <dbReference type="NCBI Taxonomy" id="5762"/>
    <lineage>
        <taxon>Eukaryota</taxon>
        <taxon>Discoba</taxon>
        <taxon>Heterolobosea</taxon>
        <taxon>Tetramitia</taxon>
        <taxon>Eutetramitia</taxon>
        <taxon>Vahlkampfiidae</taxon>
        <taxon>Naegleria</taxon>
    </lineage>
</organism>
<proteinExistence type="predicted"/>
<dbReference type="OMA" id="MAENCED"/>
<reference evidence="1 2" key="1">
    <citation type="journal article" date="2010" name="Cell">
        <title>The genome of Naegleria gruberi illuminates early eukaryotic versatility.</title>
        <authorList>
            <person name="Fritz-Laylin L.K."/>
            <person name="Prochnik S.E."/>
            <person name="Ginger M.L."/>
            <person name="Dacks J.B."/>
            <person name="Carpenter M.L."/>
            <person name="Field M.C."/>
            <person name="Kuo A."/>
            <person name="Paredez A."/>
            <person name="Chapman J."/>
            <person name="Pham J."/>
            <person name="Shu S."/>
            <person name="Neupane R."/>
            <person name="Cipriano M."/>
            <person name="Mancuso J."/>
            <person name="Tu H."/>
            <person name="Salamov A."/>
            <person name="Lindquist E."/>
            <person name="Shapiro H."/>
            <person name="Lucas S."/>
            <person name="Grigoriev I.V."/>
            <person name="Cande W.Z."/>
            <person name="Fulton C."/>
            <person name="Rokhsar D.S."/>
            <person name="Dawson S.C."/>
        </authorList>
    </citation>
    <scope>NUCLEOTIDE SEQUENCE [LARGE SCALE GENOMIC DNA]</scope>
    <source>
        <strain evidence="1 2">NEG-M</strain>
    </source>
</reference>
<dbReference type="PANTHER" id="PTHR31366">
    <property type="entry name" value="UPF0739 PROTEIN C1ORF74"/>
    <property type="match status" value="1"/>
</dbReference>
<evidence type="ECO:0000313" key="1">
    <source>
        <dbReference type="EMBL" id="EFC48273.1"/>
    </source>
</evidence>
<gene>
    <name evidence="1" type="ORF">NAEGRDRAFT_63520</name>
</gene>
<keyword evidence="2" id="KW-1185">Reference proteome</keyword>
<dbReference type="InParanoid" id="D2V3X1"/>
<dbReference type="KEGG" id="ngr:NAEGRDRAFT_63520"/>
<accession>D2V3X1</accession>
<dbReference type="InterPro" id="IPR027850">
    <property type="entry name" value="DUF4504"/>
</dbReference>
<dbReference type="VEuPathDB" id="AmoebaDB:NAEGRDRAFT_63520"/>
<sequence>MSSFSTFAELYQNALRECKLRKHSLFNINVSKIGSTTNKKQNNYSLGRDLFHLWSGLRDTILLDYAVLKDSDCTDLQNLSKQLSILENNNSELLNNFPHTSHENVNKLNFGNIGVMIIKFWMFFDGKREEMIFNYLINTEKLKQRLEKLQSCDLNLIFIDIDALDRKEPYLECGEKIQNNIQPFIQLISNQIIENFNNGNGKCVFEIDFSSHLTPSLPFLPFDATLMNGILLNYPIILFYGSRFPIQQTSNKNLKFYANHVLNNIDLYRYTLSCTQEHQETLLQFIIPQSIYSENSQMIDSTIEQWLSTQQQSNKKPHLQLSKETIQYDNIVL</sequence>
<dbReference type="RefSeq" id="XP_002681017.1">
    <property type="nucleotide sequence ID" value="XM_002680971.1"/>
</dbReference>
<dbReference type="EMBL" id="GG738851">
    <property type="protein sequence ID" value="EFC48273.1"/>
    <property type="molecule type" value="Genomic_DNA"/>
</dbReference>
<dbReference type="PANTHER" id="PTHR31366:SF2">
    <property type="entry name" value="UPF0739 PROTEIN C1ORF74"/>
    <property type="match status" value="1"/>
</dbReference>